<dbReference type="EMBL" id="APCN01008453">
    <property type="status" value="NOT_ANNOTATED_CDS"/>
    <property type="molecule type" value="Genomic_DNA"/>
</dbReference>
<keyword evidence="2" id="KW-1185">Reference proteome</keyword>
<reference evidence="1" key="1">
    <citation type="submission" date="2022-08" db="UniProtKB">
        <authorList>
            <consortium name="EnsemblMetazoa"/>
        </authorList>
    </citation>
    <scope>IDENTIFICATION</scope>
    <source>
        <strain evidence="1">Dongola</strain>
    </source>
</reference>
<protein>
    <submittedName>
        <fullName evidence="1">Uncharacterized protein</fullName>
    </submittedName>
</protein>
<dbReference type="VEuPathDB" id="VectorBase:AARA014983"/>
<dbReference type="Proteomes" id="UP000075840">
    <property type="component" value="Unassembled WGS sequence"/>
</dbReference>
<dbReference type="EnsemblMetazoa" id="AARA014983-RA">
    <property type="protein sequence ID" value="AARA014983-PA"/>
    <property type="gene ID" value="AARA014983"/>
</dbReference>
<dbReference type="AlphaFoldDB" id="A0A182IHQ9"/>
<organism evidence="1 2">
    <name type="scientific">Anopheles arabiensis</name>
    <name type="common">Mosquito</name>
    <dbReference type="NCBI Taxonomy" id="7173"/>
    <lineage>
        <taxon>Eukaryota</taxon>
        <taxon>Metazoa</taxon>
        <taxon>Ecdysozoa</taxon>
        <taxon>Arthropoda</taxon>
        <taxon>Hexapoda</taxon>
        <taxon>Insecta</taxon>
        <taxon>Pterygota</taxon>
        <taxon>Neoptera</taxon>
        <taxon>Endopterygota</taxon>
        <taxon>Diptera</taxon>
        <taxon>Nematocera</taxon>
        <taxon>Culicoidea</taxon>
        <taxon>Culicidae</taxon>
        <taxon>Anophelinae</taxon>
        <taxon>Anopheles</taxon>
    </lineage>
</organism>
<accession>A0A182IHQ9</accession>
<proteinExistence type="predicted"/>
<sequence>MGNQDNKRIGWSGYTSHITHAKRNPVHDVLLHMVQST</sequence>
<name>A0A182IHQ9_ANOAR</name>
<evidence type="ECO:0000313" key="2">
    <source>
        <dbReference type="Proteomes" id="UP000075840"/>
    </source>
</evidence>
<evidence type="ECO:0000313" key="1">
    <source>
        <dbReference type="EnsemblMetazoa" id="AARA014983-PA"/>
    </source>
</evidence>